<evidence type="ECO:0000313" key="2">
    <source>
        <dbReference type="EMBL" id="PNQ95863.1"/>
    </source>
</evidence>
<dbReference type="InterPro" id="IPR002716">
    <property type="entry name" value="PIN_dom"/>
</dbReference>
<dbReference type="EMBL" id="POWG01000040">
    <property type="protein sequence ID" value="PNQ95863.1"/>
    <property type="molecule type" value="Genomic_DNA"/>
</dbReference>
<dbReference type="CDD" id="cd09872">
    <property type="entry name" value="PIN_Sll0205-like"/>
    <property type="match status" value="1"/>
</dbReference>
<dbReference type="AlphaFoldDB" id="A0A2K1FTL0"/>
<name>A0A2K1FTL0_9PROT</name>
<protein>
    <submittedName>
        <fullName evidence="2">PIN domain nuclease</fullName>
    </submittedName>
</protein>
<proteinExistence type="predicted"/>
<geneLocation type="plasmid" evidence="2">
    <name>p23unnamed</name>
</geneLocation>
<evidence type="ECO:0000259" key="1">
    <source>
        <dbReference type="Pfam" id="PF01850"/>
    </source>
</evidence>
<dbReference type="OrthoDB" id="9798990at2"/>
<accession>A0A2K1FTL0</accession>
<comment type="caution">
    <text evidence="2">The sequence shown here is derived from an EMBL/GenBank/DDBJ whole genome shotgun (WGS) entry which is preliminary data.</text>
</comment>
<dbReference type="PANTHER" id="PTHR36173">
    <property type="entry name" value="RIBONUCLEASE VAPC16-RELATED"/>
    <property type="match status" value="1"/>
</dbReference>
<dbReference type="SUPFAM" id="SSF88723">
    <property type="entry name" value="PIN domain-like"/>
    <property type="match status" value="1"/>
</dbReference>
<evidence type="ECO:0000313" key="3">
    <source>
        <dbReference type="Proteomes" id="UP000236268"/>
    </source>
</evidence>
<dbReference type="InterPro" id="IPR041705">
    <property type="entry name" value="PIN_Sll0205"/>
</dbReference>
<feature type="domain" description="PIN" evidence="1">
    <location>
        <begin position="5"/>
        <end position="120"/>
    </location>
</feature>
<dbReference type="InterPro" id="IPR052919">
    <property type="entry name" value="TA_system_RNase"/>
</dbReference>
<dbReference type="Gene3D" id="3.40.50.1010">
    <property type="entry name" value="5'-nuclease"/>
    <property type="match status" value="1"/>
</dbReference>
<dbReference type="Proteomes" id="UP000236268">
    <property type="component" value="Unassembled WGS sequence"/>
</dbReference>
<dbReference type="PANTHER" id="PTHR36173:SF2">
    <property type="entry name" value="RIBONUCLEASE VAPC16"/>
    <property type="match status" value="1"/>
</dbReference>
<gene>
    <name evidence="2" type="ORF">C1S70_26775</name>
</gene>
<sequence>MMDLLLDTHVFLWWDAGADPISPAVRDAIANPDNRVYVSAASVWEIAIKSSKGKLAFSGSPSAAIALNSFLPLAIDPAHAERAGGLEWSHPDPFDRMLVAQAQARNLTLVHADGVIADYKGVAQMWARS</sequence>
<keyword evidence="2" id="KW-0614">Plasmid</keyword>
<reference evidence="2 3" key="1">
    <citation type="submission" date="2018-01" db="EMBL/GenBank/DDBJ databases">
        <title>Whole genome sequence of Azospirillum brasilense REC3 isolated from strawberry roots.</title>
        <authorList>
            <person name="Fontana C.A."/>
            <person name="Salazar S.M."/>
            <person name="Bassi D."/>
            <person name="Puglisi E."/>
            <person name="Lovaisa N.C."/>
            <person name="Toffoli L.M."/>
            <person name="Pedraza R."/>
            <person name="Cocconcelli P.S."/>
        </authorList>
    </citation>
    <scope>NUCLEOTIDE SEQUENCE [LARGE SCALE GENOMIC DNA]</scope>
    <source>
        <strain evidence="2 3">REC3</strain>
        <plasmid evidence="2">p23unnamed</plasmid>
    </source>
</reference>
<dbReference type="InterPro" id="IPR029060">
    <property type="entry name" value="PIN-like_dom_sf"/>
</dbReference>
<dbReference type="Pfam" id="PF01850">
    <property type="entry name" value="PIN"/>
    <property type="match status" value="1"/>
</dbReference>
<organism evidence="2 3">
    <name type="scientific">Azospirillum argentinense</name>
    <dbReference type="NCBI Taxonomy" id="2970906"/>
    <lineage>
        <taxon>Bacteria</taxon>
        <taxon>Pseudomonadati</taxon>
        <taxon>Pseudomonadota</taxon>
        <taxon>Alphaproteobacteria</taxon>
        <taxon>Rhodospirillales</taxon>
        <taxon>Azospirillaceae</taxon>
        <taxon>Azospirillum</taxon>
    </lineage>
</organism>